<dbReference type="KEGG" id="svu:B1H20_17730"/>
<dbReference type="Gene3D" id="3.60.10.10">
    <property type="entry name" value="Endonuclease/exonuclease/phosphatase"/>
    <property type="match status" value="1"/>
</dbReference>
<dbReference type="InterPro" id="IPR036691">
    <property type="entry name" value="Endo/exonu/phosph_ase_sf"/>
</dbReference>
<proteinExistence type="predicted"/>
<dbReference type="InterPro" id="IPR051916">
    <property type="entry name" value="GPI-anchor_lipid_remodeler"/>
</dbReference>
<dbReference type="GO" id="GO:0006506">
    <property type="term" value="P:GPI anchor biosynthetic process"/>
    <property type="evidence" value="ECO:0007669"/>
    <property type="project" value="TreeGrafter"/>
</dbReference>
<organism evidence="3 4">
    <name type="scientific">Streptomyces violaceoruber</name>
    <dbReference type="NCBI Taxonomy" id="1935"/>
    <lineage>
        <taxon>Bacteria</taxon>
        <taxon>Bacillati</taxon>
        <taxon>Actinomycetota</taxon>
        <taxon>Actinomycetes</taxon>
        <taxon>Kitasatosporales</taxon>
        <taxon>Streptomycetaceae</taxon>
        <taxon>Streptomyces</taxon>
        <taxon>Streptomyces violaceoruber group</taxon>
    </lineage>
</organism>
<dbReference type="PANTHER" id="PTHR14859">
    <property type="entry name" value="CALCOFLUOR WHITE HYPERSENSITIVE PROTEIN PRECURSOR"/>
    <property type="match status" value="1"/>
</dbReference>
<keyword evidence="3" id="KW-0378">Hydrolase</keyword>
<dbReference type="AlphaFoldDB" id="A0A1V0UCP7"/>
<dbReference type="SUPFAM" id="SSF56219">
    <property type="entry name" value="DNase I-like"/>
    <property type="match status" value="1"/>
</dbReference>
<dbReference type="OrthoDB" id="155529at2"/>
<dbReference type="GO" id="GO:0016020">
    <property type="term" value="C:membrane"/>
    <property type="evidence" value="ECO:0007669"/>
    <property type="project" value="GOC"/>
</dbReference>
<accession>A0A1V0UCP7</accession>
<protein>
    <submittedName>
        <fullName evidence="3">Metal-dependent hydrolase</fullName>
    </submittedName>
</protein>
<feature type="domain" description="Endonuclease/exonuclease/phosphatase" evidence="2">
    <location>
        <begin position="47"/>
        <end position="292"/>
    </location>
</feature>
<dbReference type="GO" id="GO:0016787">
    <property type="term" value="F:hydrolase activity"/>
    <property type="evidence" value="ECO:0007669"/>
    <property type="project" value="UniProtKB-KW"/>
</dbReference>
<dbReference type="Proteomes" id="UP000192445">
    <property type="component" value="Chromosome"/>
</dbReference>
<evidence type="ECO:0000259" key="2">
    <source>
        <dbReference type="Pfam" id="PF03372"/>
    </source>
</evidence>
<name>A0A1V0UCP7_STRVN</name>
<dbReference type="Pfam" id="PF03372">
    <property type="entry name" value="Exo_endo_phos"/>
    <property type="match status" value="1"/>
</dbReference>
<dbReference type="RefSeq" id="WP_053623776.1">
    <property type="nucleotide sequence ID" value="NZ_CP020570.1"/>
</dbReference>
<sequence>MSLRRRTARTPQLLLAAALSGVLLAPPAAAVTTTRPSPGGGVPLRVATYNIHAGAGPDGVFGLGRQVAELRSLDADVIGLQEVDRHWGARSAWRDLAGELARRLRMHISFAPIYSLDPAEPGRPRAEFGVAVLSRHRIVSAENHEITRLSTQDPNPVPAPAPGFGEVVVRVRGLPVHVYVTHLDYRPDPAVRVAQVADTRRIMAEDRGPKILLGDFNAEPAAAELAPLWKELTDADPGAPTFPAQAPVKRIDFVAVSKGGPGGGGPHGGGGGPQGAVTVRRAWVPESTASDHRPVVADLLVRTRGR</sequence>
<evidence type="ECO:0000313" key="4">
    <source>
        <dbReference type="Proteomes" id="UP000192445"/>
    </source>
</evidence>
<dbReference type="InterPro" id="IPR005135">
    <property type="entry name" value="Endo/exonuclease/phosphatase"/>
</dbReference>
<feature type="chain" id="PRO_5010722969" evidence="1">
    <location>
        <begin position="31"/>
        <end position="306"/>
    </location>
</feature>
<dbReference type="EMBL" id="CP020570">
    <property type="protein sequence ID" value="ARF63023.1"/>
    <property type="molecule type" value="Genomic_DNA"/>
</dbReference>
<gene>
    <name evidence="3" type="ORF">B1H20_17730</name>
</gene>
<reference evidence="3 4" key="1">
    <citation type="submission" date="2017-03" db="EMBL/GenBank/DDBJ databases">
        <title>Complete Genome Sequence of a natural compounds producer, Streptomyces violaceus S21.</title>
        <authorList>
            <person name="Zhong C."/>
            <person name="Zhao Z."/>
            <person name="Fu J."/>
            <person name="Zong G."/>
            <person name="Qin R."/>
            <person name="Cao G."/>
        </authorList>
    </citation>
    <scope>NUCLEOTIDE SEQUENCE [LARGE SCALE GENOMIC DNA]</scope>
    <source>
        <strain evidence="3 4">S21</strain>
    </source>
</reference>
<dbReference type="PANTHER" id="PTHR14859:SF15">
    <property type="entry name" value="ENDONUCLEASE_EXONUCLEASE_PHOSPHATASE DOMAIN-CONTAINING PROTEIN"/>
    <property type="match status" value="1"/>
</dbReference>
<feature type="signal peptide" evidence="1">
    <location>
        <begin position="1"/>
        <end position="30"/>
    </location>
</feature>
<evidence type="ECO:0000256" key="1">
    <source>
        <dbReference type="SAM" id="SignalP"/>
    </source>
</evidence>
<evidence type="ECO:0000313" key="3">
    <source>
        <dbReference type="EMBL" id="ARF63023.1"/>
    </source>
</evidence>
<keyword evidence="1" id="KW-0732">Signal</keyword>
<dbReference type="STRING" id="1935.B1H20_17730"/>